<name>A0A8J5X0F8_ZIZPA</name>
<dbReference type="AlphaFoldDB" id="A0A8J5X0F8"/>
<reference evidence="1" key="1">
    <citation type="journal article" date="2021" name="bioRxiv">
        <title>Whole Genome Assembly and Annotation of Northern Wild Rice, Zizania palustris L., Supports a Whole Genome Duplication in the Zizania Genus.</title>
        <authorList>
            <person name="Haas M."/>
            <person name="Kono T."/>
            <person name="Macchietto M."/>
            <person name="Millas R."/>
            <person name="McGilp L."/>
            <person name="Shao M."/>
            <person name="Duquette J."/>
            <person name="Hirsch C.N."/>
            <person name="Kimball J."/>
        </authorList>
    </citation>
    <scope>NUCLEOTIDE SEQUENCE</scope>
    <source>
        <tissue evidence="1">Fresh leaf tissue</tissue>
    </source>
</reference>
<keyword evidence="2" id="KW-1185">Reference proteome</keyword>
<evidence type="ECO:0000313" key="2">
    <source>
        <dbReference type="Proteomes" id="UP000729402"/>
    </source>
</evidence>
<sequence length="166" mass="18484">MTVSSIINLQSILICAASNCFDLQFLIAATASSLLLRAIFSPARHRFLRVQQPAVHRRERGPHATSSYSFHARHAGSRLSRKCSVCPVISISGGPHDALSFATAVRQQNTAAAPFCVFNLRQQQHLMHVQRLQLSQDFSTGGRHEQQDFALFFTARLPRRRTAGDD</sequence>
<evidence type="ECO:0000313" key="1">
    <source>
        <dbReference type="EMBL" id="KAG8100853.1"/>
    </source>
</evidence>
<dbReference type="EMBL" id="JAAALK010000079">
    <property type="protein sequence ID" value="KAG8100853.1"/>
    <property type="molecule type" value="Genomic_DNA"/>
</dbReference>
<proteinExistence type="predicted"/>
<reference evidence="1" key="2">
    <citation type="submission" date="2021-02" db="EMBL/GenBank/DDBJ databases">
        <authorList>
            <person name="Kimball J.A."/>
            <person name="Haas M.W."/>
            <person name="Macchietto M."/>
            <person name="Kono T."/>
            <person name="Duquette J."/>
            <person name="Shao M."/>
        </authorList>
    </citation>
    <scope>NUCLEOTIDE SEQUENCE</scope>
    <source>
        <tissue evidence="1">Fresh leaf tissue</tissue>
    </source>
</reference>
<accession>A0A8J5X0F8</accession>
<dbReference type="Proteomes" id="UP000729402">
    <property type="component" value="Unassembled WGS sequence"/>
</dbReference>
<gene>
    <name evidence="1" type="ORF">GUJ93_ZPchr0013g36413</name>
</gene>
<comment type="caution">
    <text evidence="1">The sequence shown here is derived from an EMBL/GenBank/DDBJ whole genome shotgun (WGS) entry which is preliminary data.</text>
</comment>
<organism evidence="1 2">
    <name type="scientific">Zizania palustris</name>
    <name type="common">Northern wild rice</name>
    <dbReference type="NCBI Taxonomy" id="103762"/>
    <lineage>
        <taxon>Eukaryota</taxon>
        <taxon>Viridiplantae</taxon>
        <taxon>Streptophyta</taxon>
        <taxon>Embryophyta</taxon>
        <taxon>Tracheophyta</taxon>
        <taxon>Spermatophyta</taxon>
        <taxon>Magnoliopsida</taxon>
        <taxon>Liliopsida</taxon>
        <taxon>Poales</taxon>
        <taxon>Poaceae</taxon>
        <taxon>BOP clade</taxon>
        <taxon>Oryzoideae</taxon>
        <taxon>Oryzeae</taxon>
        <taxon>Zizaniinae</taxon>
        <taxon>Zizania</taxon>
    </lineage>
</organism>
<protein>
    <submittedName>
        <fullName evidence="1">Uncharacterized protein</fullName>
    </submittedName>
</protein>